<proteinExistence type="inferred from homology"/>
<dbReference type="InterPro" id="IPR017871">
    <property type="entry name" value="ABC_transporter-like_CS"/>
</dbReference>
<dbReference type="InterPro" id="IPR003439">
    <property type="entry name" value="ABC_transporter-like_ATP-bd"/>
</dbReference>
<protein>
    <submittedName>
        <fullName evidence="6">Unannotated protein</fullName>
    </submittedName>
</protein>
<sequence>MVASLSLSGITVTRDGKTILDDVDVSIERDQRWLILGANGSGKTTLVRIAALYDHPSRGSVAVLGETLGDTDVRTLRRRIGYVSASFAGEIRGALVARDVVMTARNAALEPWWHRYDDADRERALECLATMNVGHLSEREFSSLSSGEQQRVLLARSIMNDPGIVLLDEPSARLDLGGREQLVSALGEMTTKPDGAPLVLVTHHVDEIPPGMTHVMFLVRGREMASGPLDEMFTAENLSECFGVNLRLERRANGRFSAYSSNL</sequence>
<organism evidence="6">
    <name type="scientific">freshwater metagenome</name>
    <dbReference type="NCBI Taxonomy" id="449393"/>
    <lineage>
        <taxon>unclassified sequences</taxon>
        <taxon>metagenomes</taxon>
        <taxon>ecological metagenomes</taxon>
    </lineage>
</organism>
<reference evidence="6" key="1">
    <citation type="submission" date="2020-05" db="EMBL/GenBank/DDBJ databases">
        <authorList>
            <person name="Chiriac C."/>
            <person name="Salcher M."/>
            <person name="Ghai R."/>
            <person name="Kavagutti S V."/>
        </authorList>
    </citation>
    <scope>NUCLEOTIDE SEQUENCE</scope>
</reference>
<evidence type="ECO:0000256" key="3">
    <source>
        <dbReference type="ARBA" id="ARBA00022741"/>
    </source>
</evidence>
<evidence type="ECO:0000259" key="5">
    <source>
        <dbReference type="PROSITE" id="PS50893"/>
    </source>
</evidence>
<keyword evidence="2" id="KW-0813">Transport</keyword>
<dbReference type="GO" id="GO:0005524">
    <property type="term" value="F:ATP binding"/>
    <property type="evidence" value="ECO:0007669"/>
    <property type="project" value="UniProtKB-KW"/>
</dbReference>
<dbReference type="EMBL" id="CAEZTS010000069">
    <property type="protein sequence ID" value="CAB4579386.1"/>
    <property type="molecule type" value="Genomic_DNA"/>
</dbReference>
<dbReference type="PANTHER" id="PTHR42734:SF17">
    <property type="entry name" value="METAL TRANSPORT SYSTEM ATP-BINDING PROTEIN TM_0124-RELATED"/>
    <property type="match status" value="1"/>
</dbReference>
<gene>
    <name evidence="6" type="ORF">UFOPK1722_00915</name>
</gene>
<dbReference type="InterPro" id="IPR003593">
    <property type="entry name" value="AAA+_ATPase"/>
</dbReference>
<name>A0A6J6ETB3_9ZZZZ</name>
<dbReference type="AlphaFoldDB" id="A0A6J6ETB3"/>
<dbReference type="SMART" id="SM00382">
    <property type="entry name" value="AAA"/>
    <property type="match status" value="1"/>
</dbReference>
<dbReference type="PROSITE" id="PS50893">
    <property type="entry name" value="ABC_TRANSPORTER_2"/>
    <property type="match status" value="1"/>
</dbReference>
<keyword evidence="3" id="KW-0547">Nucleotide-binding</keyword>
<dbReference type="GO" id="GO:0016887">
    <property type="term" value="F:ATP hydrolysis activity"/>
    <property type="evidence" value="ECO:0007669"/>
    <property type="project" value="InterPro"/>
</dbReference>
<feature type="domain" description="ABC transporter" evidence="5">
    <location>
        <begin position="5"/>
        <end position="245"/>
    </location>
</feature>
<evidence type="ECO:0000313" key="6">
    <source>
        <dbReference type="EMBL" id="CAB4579386.1"/>
    </source>
</evidence>
<evidence type="ECO:0000256" key="1">
    <source>
        <dbReference type="ARBA" id="ARBA00005417"/>
    </source>
</evidence>
<dbReference type="InterPro" id="IPR050153">
    <property type="entry name" value="Metal_Ion_Import_ABC"/>
</dbReference>
<comment type="similarity">
    <text evidence="1">Belongs to the ABC transporter superfamily.</text>
</comment>
<dbReference type="InterPro" id="IPR027417">
    <property type="entry name" value="P-loop_NTPase"/>
</dbReference>
<dbReference type="SUPFAM" id="SSF52540">
    <property type="entry name" value="P-loop containing nucleoside triphosphate hydrolases"/>
    <property type="match status" value="1"/>
</dbReference>
<evidence type="ECO:0000256" key="2">
    <source>
        <dbReference type="ARBA" id="ARBA00022448"/>
    </source>
</evidence>
<evidence type="ECO:0000256" key="4">
    <source>
        <dbReference type="ARBA" id="ARBA00022840"/>
    </source>
</evidence>
<keyword evidence="4" id="KW-0067">ATP-binding</keyword>
<dbReference type="PANTHER" id="PTHR42734">
    <property type="entry name" value="METAL TRANSPORT SYSTEM ATP-BINDING PROTEIN TM_0124-RELATED"/>
    <property type="match status" value="1"/>
</dbReference>
<accession>A0A6J6ETB3</accession>
<dbReference type="Gene3D" id="3.40.50.300">
    <property type="entry name" value="P-loop containing nucleotide triphosphate hydrolases"/>
    <property type="match status" value="1"/>
</dbReference>
<dbReference type="PROSITE" id="PS00211">
    <property type="entry name" value="ABC_TRANSPORTER_1"/>
    <property type="match status" value="1"/>
</dbReference>
<dbReference type="Pfam" id="PF00005">
    <property type="entry name" value="ABC_tran"/>
    <property type="match status" value="1"/>
</dbReference>